<dbReference type="PANTHER" id="PTHR11895:SF151">
    <property type="entry name" value="GLUTAMYL-TRNA(GLN) AMIDOTRANSFERASE SUBUNIT A"/>
    <property type="match status" value="1"/>
</dbReference>
<dbReference type="EMBL" id="WBVO01000008">
    <property type="protein sequence ID" value="KAB2808714.1"/>
    <property type="molecule type" value="Genomic_DNA"/>
</dbReference>
<dbReference type="Pfam" id="PF01425">
    <property type="entry name" value="Amidase"/>
    <property type="match status" value="1"/>
</dbReference>
<dbReference type="InterPro" id="IPR023631">
    <property type="entry name" value="Amidase_dom"/>
</dbReference>
<evidence type="ECO:0000256" key="6">
    <source>
        <dbReference type="ARBA" id="ARBA00022741"/>
    </source>
</evidence>
<keyword evidence="8 10" id="KW-0648">Protein biosynthesis</keyword>
<evidence type="ECO:0000256" key="10">
    <source>
        <dbReference type="HAMAP-Rule" id="MF_00120"/>
    </source>
</evidence>
<evidence type="ECO:0000256" key="4">
    <source>
        <dbReference type="ARBA" id="ARBA00014428"/>
    </source>
</evidence>
<evidence type="ECO:0000256" key="1">
    <source>
        <dbReference type="ARBA" id="ARBA00008069"/>
    </source>
</evidence>
<dbReference type="OrthoDB" id="9811471at2"/>
<dbReference type="AlphaFoldDB" id="A0A6N6RF62"/>
<evidence type="ECO:0000256" key="8">
    <source>
        <dbReference type="ARBA" id="ARBA00022917"/>
    </source>
</evidence>
<dbReference type="GO" id="GO:0016740">
    <property type="term" value="F:transferase activity"/>
    <property type="evidence" value="ECO:0007669"/>
    <property type="project" value="UniProtKB-KW"/>
</dbReference>
<dbReference type="GO" id="GO:0050567">
    <property type="term" value="F:glutaminyl-tRNA synthase (glutamine-hydrolyzing) activity"/>
    <property type="evidence" value="ECO:0007669"/>
    <property type="project" value="UniProtKB-UniRule"/>
</dbReference>
<keyword evidence="6 10" id="KW-0547">Nucleotide-binding</keyword>
<feature type="active site" description="Charge relay system" evidence="10">
    <location>
        <position position="150"/>
    </location>
</feature>
<dbReference type="Proteomes" id="UP000468650">
    <property type="component" value="Unassembled WGS sequence"/>
</dbReference>
<feature type="active site" description="Acyl-ester intermediate" evidence="10">
    <location>
        <position position="174"/>
    </location>
</feature>
<dbReference type="GO" id="GO:0030956">
    <property type="term" value="C:glutamyl-tRNA(Gln) amidotransferase complex"/>
    <property type="evidence" value="ECO:0007669"/>
    <property type="project" value="InterPro"/>
</dbReference>
<dbReference type="Gene3D" id="3.90.1300.10">
    <property type="entry name" value="Amidase signature (AS) domain"/>
    <property type="match status" value="1"/>
</dbReference>
<comment type="catalytic activity">
    <reaction evidence="9 10">
        <text>L-glutamyl-tRNA(Gln) + L-glutamine + ATP + H2O = L-glutaminyl-tRNA(Gln) + L-glutamate + ADP + phosphate + H(+)</text>
        <dbReference type="Rhea" id="RHEA:17521"/>
        <dbReference type="Rhea" id="RHEA-COMP:9681"/>
        <dbReference type="Rhea" id="RHEA-COMP:9684"/>
        <dbReference type="ChEBI" id="CHEBI:15377"/>
        <dbReference type="ChEBI" id="CHEBI:15378"/>
        <dbReference type="ChEBI" id="CHEBI:29985"/>
        <dbReference type="ChEBI" id="CHEBI:30616"/>
        <dbReference type="ChEBI" id="CHEBI:43474"/>
        <dbReference type="ChEBI" id="CHEBI:58359"/>
        <dbReference type="ChEBI" id="CHEBI:78520"/>
        <dbReference type="ChEBI" id="CHEBI:78521"/>
        <dbReference type="ChEBI" id="CHEBI:456216"/>
        <dbReference type="EC" id="6.3.5.7"/>
    </reaction>
</comment>
<sequence length="472" mass="51407">MEYTRLADLQAELKAGKVKMIDVVNEFLERIDQHTDLNIFLEVFAGDARQRATVIDEKIQHGTAGKLAGLVVSIKDNMCFKDHKVSAASKILEGFESLFTATAVERLLAEDAIVIGRTNCDEFAMGSSNENSAFGSVKNPLNTSLSPGGSSGGAAASVAANLCHIALGSDTGGSIRQPASFTGVIGHKPTYGRVSRYGLIAYASSFDQIGPFGKNMDDIARVMEVMGGKDEMDSTSSSRPADDHGDLAKVEGPLKFAYYADVLEREGLDPEIKAHIEQKIEGLRAEGHTVDALEFPYLDSLVPIYYILTTAEASSNLARYDGVHFGYRSENATDLESTYKKSRTEGFGEEVKRRIMLGTFVLSSGYYDAYYGKAQKARNLIRQKTDEVLADYDAILLPTSPHTAFPLEQELSDPTVMYLEDIFTVQANIAGNPAISVPTGTHSNGMPFGIQLMTGRFEDDKLLRIAKMLISE</sequence>
<dbReference type="EC" id="6.3.5.7" evidence="3 10"/>
<keyword evidence="7 10" id="KW-0067">ATP-binding</keyword>
<dbReference type="SUPFAM" id="SSF75304">
    <property type="entry name" value="Amidase signature (AS) enzymes"/>
    <property type="match status" value="1"/>
</dbReference>
<dbReference type="InterPro" id="IPR000120">
    <property type="entry name" value="Amidase"/>
</dbReference>
<comment type="similarity">
    <text evidence="1 10">Belongs to the amidase family. GatA subfamily.</text>
</comment>
<dbReference type="RefSeq" id="WP_151667809.1">
    <property type="nucleotide sequence ID" value="NZ_WBVO01000008.1"/>
</dbReference>
<dbReference type="InterPro" id="IPR036928">
    <property type="entry name" value="AS_sf"/>
</dbReference>
<dbReference type="InterPro" id="IPR004412">
    <property type="entry name" value="GatA"/>
</dbReference>
<comment type="function">
    <text evidence="10">Allows the formation of correctly charged Gln-tRNA(Gln) through the transamidation of misacylated Glu-tRNA(Gln) in organisms which lack glutaminyl-tRNA synthetase. The reaction takes place in the presence of glutamine and ATP through an activated gamma-phospho-Glu-tRNA(Gln).</text>
</comment>
<gene>
    <name evidence="10 12" type="primary">gatA</name>
    <name evidence="12" type="ORF">F8C67_10530</name>
</gene>
<comment type="caution">
    <text evidence="12">The sequence shown here is derived from an EMBL/GenBank/DDBJ whole genome shotgun (WGS) entry which is preliminary data.</text>
</comment>
<reference evidence="12 13" key="1">
    <citation type="submission" date="2019-09" db="EMBL/GenBank/DDBJ databases">
        <title>Genomes of family Cryomorphaceae.</title>
        <authorList>
            <person name="Bowman J.P."/>
        </authorList>
    </citation>
    <scope>NUCLEOTIDE SEQUENCE [LARGE SCALE GENOMIC DNA]</scope>
    <source>
        <strain evidence="12 13">LMG 25704</strain>
    </source>
</reference>
<feature type="active site" description="Charge relay system" evidence="10">
    <location>
        <position position="75"/>
    </location>
</feature>
<protein>
    <recommendedName>
        <fullName evidence="4 10">Glutamyl-tRNA(Gln) amidotransferase subunit A</fullName>
        <shortName evidence="10">Glu-ADT subunit A</shortName>
        <ecNumber evidence="3 10">6.3.5.7</ecNumber>
    </recommendedName>
</protein>
<dbReference type="InterPro" id="IPR020556">
    <property type="entry name" value="Amidase_CS"/>
</dbReference>
<dbReference type="PANTHER" id="PTHR11895">
    <property type="entry name" value="TRANSAMIDASE"/>
    <property type="match status" value="1"/>
</dbReference>
<evidence type="ECO:0000313" key="13">
    <source>
        <dbReference type="Proteomes" id="UP000468650"/>
    </source>
</evidence>
<accession>A0A6N6RF62</accession>
<name>A0A6N6RF62_9FLAO</name>
<dbReference type="HAMAP" id="MF_00120">
    <property type="entry name" value="GatA"/>
    <property type="match status" value="1"/>
</dbReference>
<comment type="subunit">
    <text evidence="2 10">Heterotrimer of A, B and C subunits.</text>
</comment>
<evidence type="ECO:0000313" key="12">
    <source>
        <dbReference type="EMBL" id="KAB2808714.1"/>
    </source>
</evidence>
<keyword evidence="5 10" id="KW-0436">Ligase</keyword>
<dbReference type="PROSITE" id="PS00571">
    <property type="entry name" value="AMIDASES"/>
    <property type="match status" value="1"/>
</dbReference>
<evidence type="ECO:0000256" key="5">
    <source>
        <dbReference type="ARBA" id="ARBA00022598"/>
    </source>
</evidence>
<evidence type="ECO:0000256" key="7">
    <source>
        <dbReference type="ARBA" id="ARBA00022840"/>
    </source>
</evidence>
<evidence type="ECO:0000256" key="9">
    <source>
        <dbReference type="ARBA" id="ARBA00047407"/>
    </source>
</evidence>
<keyword evidence="12" id="KW-0808">Transferase</keyword>
<dbReference type="NCBIfam" id="TIGR00132">
    <property type="entry name" value="gatA"/>
    <property type="match status" value="1"/>
</dbReference>
<feature type="domain" description="Amidase" evidence="11">
    <location>
        <begin position="22"/>
        <end position="463"/>
    </location>
</feature>
<dbReference type="GO" id="GO:0006412">
    <property type="term" value="P:translation"/>
    <property type="evidence" value="ECO:0007669"/>
    <property type="project" value="UniProtKB-UniRule"/>
</dbReference>
<dbReference type="GO" id="GO:0005524">
    <property type="term" value="F:ATP binding"/>
    <property type="evidence" value="ECO:0007669"/>
    <property type="project" value="UniProtKB-KW"/>
</dbReference>
<proteinExistence type="inferred from homology"/>
<evidence type="ECO:0000256" key="2">
    <source>
        <dbReference type="ARBA" id="ARBA00011123"/>
    </source>
</evidence>
<organism evidence="12 13">
    <name type="scientific">Phaeocystidibacter luteus</name>
    <dbReference type="NCBI Taxonomy" id="911197"/>
    <lineage>
        <taxon>Bacteria</taxon>
        <taxon>Pseudomonadati</taxon>
        <taxon>Bacteroidota</taxon>
        <taxon>Flavobacteriia</taxon>
        <taxon>Flavobacteriales</taxon>
        <taxon>Phaeocystidibacteraceae</taxon>
        <taxon>Phaeocystidibacter</taxon>
    </lineage>
</organism>
<evidence type="ECO:0000256" key="3">
    <source>
        <dbReference type="ARBA" id="ARBA00012739"/>
    </source>
</evidence>
<keyword evidence="13" id="KW-1185">Reference proteome</keyword>
<evidence type="ECO:0000259" key="11">
    <source>
        <dbReference type="Pfam" id="PF01425"/>
    </source>
</evidence>